<dbReference type="STRING" id="5217.A0A4Q1BUJ9"/>
<dbReference type="InterPro" id="IPR016712">
    <property type="entry name" value="Rbsml_bS1m-like"/>
</dbReference>
<proteinExistence type="predicted"/>
<protein>
    <submittedName>
        <fullName evidence="2">Uncharacterized protein</fullName>
    </submittedName>
</protein>
<feature type="compositionally biased region" description="Low complexity" evidence="1">
    <location>
        <begin position="206"/>
        <end position="221"/>
    </location>
</feature>
<sequence>MSTFPQLLRRSSFITYDPLISRVYTSTPSSISKYSDFGLKHPLPLNPRRGGPRHIRINSLDAGPVMKTDYRSAEPEVRFISAWGRAGIPWRGNENGPSTYPTEPEDIMAPETKYFFSESEKRWVADLDKMTKEQFEVYLDRLRNDKKRFREWMLNRLEFEKKFYPNLKTQELEEDRTVVSLAMMGLSNDSDSNQFQSDLVSDTLSSSSSTSSSLSSSSLSTQTYNTSPQSTSSMTAGEDTITLPSILPAPHDKYGLQYSYTPLLSSKILPNLAHPGRALHPRKIRNKREDPKYSMGIQRPWTISLGGITVSNETSQQRTIRSSRTQDPILETDYTRSDTNRGIYDFNVTSASIKAPPMVVGLEDPRKGKYGSPKASEAWSKEWGLNSFDGITARSLRPLDTVRFDIKVERADEEGKLKTRGELGSMEWVGWEEEVPESRDWLAGRRINWKDSEENRRQALLERKKRGVEEKARLENVLKRVNLQGLRDA</sequence>
<dbReference type="InParanoid" id="A0A4Q1BUJ9"/>
<gene>
    <name evidence="2" type="ORF">M231_00990</name>
</gene>
<feature type="region of interest" description="Disordered" evidence="1">
    <location>
        <begin position="206"/>
        <end position="237"/>
    </location>
</feature>
<name>A0A4Q1BUJ9_TREME</name>
<evidence type="ECO:0000313" key="3">
    <source>
        <dbReference type="Proteomes" id="UP000289152"/>
    </source>
</evidence>
<dbReference type="OrthoDB" id="2735536at2759"/>
<dbReference type="VEuPathDB" id="FungiDB:TREMEDRAFT_73632"/>
<reference evidence="2 3" key="1">
    <citation type="submission" date="2016-06" db="EMBL/GenBank/DDBJ databases">
        <title>Evolution of pathogenesis and genome organization in the Tremellales.</title>
        <authorList>
            <person name="Cuomo C."/>
            <person name="Litvintseva A."/>
            <person name="Heitman J."/>
            <person name="Chen Y."/>
            <person name="Sun S."/>
            <person name="Springer D."/>
            <person name="Dromer F."/>
            <person name="Young S."/>
            <person name="Zeng Q."/>
            <person name="Chapman S."/>
            <person name="Gujja S."/>
            <person name="Saif S."/>
            <person name="Birren B."/>
        </authorList>
    </citation>
    <scope>NUCLEOTIDE SEQUENCE [LARGE SCALE GENOMIC DNA]</scope>
    <source>
        <strain evidence="2 3">ATCC 28783</strain>
    </source>
</reference>
<dbReference type="Pfam" id="PF11709">
    <property type="entry name" value="Mit_ribos_Mrp51"/>
    <property type="match status" value="1"/>
</dbReference>
<organism evidence="2 3">
    <name type="scientific">Tremella mesenterica</name>
    <name type="common">Jelly fungus</name>
    <dbReference type="NCBI Taxonomy" id="5217"/>
    <lineage>
        <taxon>Eukaryota</taxon>
        <taxon>Fungi</taxon>
        <taxon>Dikarya</taxon>
        <taxon>Basidiomycota</taxon>
        <taxon>Agaricomycotina</taxon>
        <taxon>Tremellomycetes</taxon>
        <taxon>Tremellales</taxon>
        <taxon>Tremellaceae</taxon>
        <taxon>Tremella</taxon>
    </lineage>
</organism>
<dbReference type="EMBL" id="SDIL01000006">
    <property type="protein sequence ID" value="RXK41755.1"/>
    <property type="molecule type" value="Genomic_DNA"/>
</dbReference>
<dbReference type="Proteomes" id="UP000289152">
    <property type="component" value="Unassembled WGS sequence"/>
</dbReference>
<dbReference type="AlphaFoldDB" id="A0A4Q1BUJ9"/>
<evidence type="ECO:0000256" key="1">
    <source>
        <dbReference type="SAM" id="MobiDB-lite"/>
    </source>
</evidence>
<keyword evidence="3" id="KW-1185">Reference proteome</keyword>
<comment type="caution">
    <text evidence="2">The sequence shown here is derived from an EMBL/GenBank/DDBJ whole genome shotgun (WGS) entry which is preliminary data.</text>
</comment>
<feature type="compositionally biased region" description="Polar residues" evidence="1">
    <location>
        <begin position="222"/>
        <end position="235"/>
    </location>
</feature>
<evidence type="ECO:0000313" key="2">
    <source>
        <dbReference type="EMBL" id="RXK41755.1"/>
    </source>
</evidence>
<accession>A0A4Q1BUJ9</accession>